<evidence type="ECO:0000259" key="2">
    <source>
        <dbReference type="Pfam" id="PF03435"/>
    </source>
</evidence>
<dbReference type="Pfam" id="PF03435">
    <property type="entry name" value="Sacchrp_dh_NADP"/>
    <property type="match status" value="1"/>
</dbReference>
<dbReference type="STRING" id="2017.SAMN05444320_104511"/>
<dbReference type="Gene3D" id="3.30.360.10">
    <property type="entry name" value="Dihydrodipicolinate Reductase, domain 2"/>
    <property type="match status" value="1"/>
</dbReference>
<dbReference type="PANTHER" id="PTHR43796">
    <property type="entry name" value="CARBOXYNORSPERMIDINE SYNTHASE"/>
    <property type="match status" value="1"/>
</dbReference>
<feature type="domain" description="Saccharopine dehydrogenase NADP binding" evidence="2">
    <location>
        <begin position="4"/>
        <end position="129"/>
    </location>
</feature>
<evidence type="ECO:0000313" key="4">
    <source>
        <dbReference type="Proteomes" id="UP000184501"/>
    </source>
</evidence>
<dbReference type="Proteomes" id="UP000184501">
    <property type="component" value="Unassembled WGS sequence"/>
</dbReference>
<dbReference type="EMBL" id="FQVN01000004">
    <property type="protein sequence ID" value="SHF67839.1"/>
    <property type="molecule type" value="Genomic_DNA"/>
</dbReference>
<name>A0A1M5DLG3_STRHI</name>
<feature type="region of interest" description="Disordered" evidence="1">
    <location>
        <begin position="211"/>
        <end position="240"/>
    </location>
</feature>
<dbReference type="SUPFAM" id="SSF51735">
    <property type="entry name" value="NAD(P)-binding Rossmann-fold domains"/>
    <property type="match status" value="1"/>
</dbReference>
<dbReference type="PANTHER" id="PTHR43796:SF2">
    <property type="entry name" value="CARBOXYNORSPERMIDINE SYNTHASE"/>
    <property type="match status" value="1"/>
</dbReference>
<organism evidence="3 4">
    <name type="scientific">Streptoalloteichus hindustanus</name>
    <dbReference type="NCBI Taxonomy" id="2017"/>
    <lineage>
        <taxon>Bacteria</taxon>
        <taxon>Bacillati</taxon>
        <taxon>Actinomycetota</taxon>
        <taxon>Actinomycetes</taxon>
        <taxon>Pseudonocardiales</taxon>
        <taxon>Pseudonocardiaceae</taxon>
        <taxon>Streptoalloteichus</taxon>
    </lineage>
</organism>
<gene>
    <name evidence="3" type="ORF">SAMN05444320_104511</name>
</gene>
<protein>
    <submittedName>
        <fullName evidence="3">Saccharopine dehydrogenase, NADP-dependent</fullName>
    </submittedName>
</protein>
<dbReference type="InterPro" id="IPR005097">
    <property type="entry name" value="Sacchrp_dh_NADP-bd"/>
</dbReference>
<dbReference type="InterPro" id="IPR036291">
    <property type="entry name" value="NAD(P)-bd_dom_sf"/>
</dbReference>
<proteinExistence type="predicted"/>
<dbReference type="AlphaFoldDB" id="A0A1M5DLG3"/>
<keyword evidence="4" id="KW-1185">Reference proteome</keyword>
<dbReference type="Gene3D" id="3.40.50.720">
    <property type="entry name" value="NAD(P)-binding Rossmann-like Domain"/>
    <property type="match status" value="1"/>
</dbReference>
<sequence>MRVLALGGAGAVGAAAARLAAALPGVRRIEVADRDLAAAHRLAGQIRANGTPAQARRVDIGDPTALRAALTDADVVLNTAGPFYRHGPTVLRAAIDTGTHYLDVCDDGEPTLDMLDLDGAARAAGVRAVVGVGASPGLSNLLAARAVRDLDAVHDLHTAWPVDVPRAPGRAAGTPLGPPARPGAALLHWMHQISGEIPVVEDGVGRRRPPLRPVTLRLPGGRRGTAYTVGHPEPLTLGRSYRPTGHATTLMVVTPTTAAYLDVLRRDLDAGRLTPATAAAALAAPSARRMARSLRRLHRFAGPRSLPPFFAVATGTRRGRRRTVLAHLPGASAFLAHDMATATAVPLALGLAQLLDGIPAAPGVRPPETALDVDRFLTDLARHVPGRGGVVVEHRDG</sequence>
<dbReference type="OrthoDB" id="4420885at2"/>
<dbReference type="RefSeq" id="WP_073483593.1">
    <property type="nucleotide sequence ID" value="NZ_FQVN01000004.1"/>
</dbReference>
<accession>A0A1M5DLG3</accession>
<evidence type="ECO:0000313" key="3">
    <source>
        <dbReference type="EMBL" id="SHF67839.1"/>
    </source>
</evidence>
<reference evidence="3 4" key="1">
    <citation type="submission" date="2016-11" db="EMBL/GenBank/DDBJ databases">
        <authorList>
            <person name="Jaros S."/>
            <person name="Januszkiewicz K."/>
            <person name="Wedrychowicz H."/>
        </authorList>
    </citation>
    <scope>NUCLEOTIDE SEQUENCE [LARGE SCALE GENOMIC DNA]</scope>
    <source>
        <strain evidence="3 4">DSM 44523</strain>
    </source>
</reference>
<evidence type="ECO:0000256" key="1">
    <source>
        <dbReference type="SAM" id="MobiDB-lite"/>
    </source>
</evidence>